<name>A0ACA9RLV7_9GLOM</name>
<gene>
    <name evidence="1" type="ORF">SPELUC_LOCUS17838</name>
</gene>
<accession>A0ACA9RLV7</accession>
<comment type="caution">
    <text evidence="1">The sequence shown here is derived from an EMBL/GenBank/DDBJ whole genome shotgun (WGS) entry which is preliminary data.</text>
</comment>
<protein>
    <submittedName>
        <fullName evidence="1">255_t:CDS:1</fullName>
    </submittedName>
</protein>
<proteinExistence type="predicted"/>
<organism evidence="1 2">
    <name type="scientific">Cetraspora pellucida</name>
    <dbReference type="NCBI Taxonomy" id="1433469"/>
    <lineage>
        <taxon>Eukaryota</taxon>
        <taxon>Fungi</taxon>
        <taxon>Fungi incertae sedis</taxon>
        <taxon>Mucoromycota</taxon>
        <taxon>Glomeromycotina</taxon>
        <taxon>Glomeromycetes</taxon>
        <taxon>Diversisporales</taxon>
        <taxon>Gigasporaceae</taxon>
        <taxon>Cetraspora</taxon>
    </lineage>
</organism>
<sequence length="71" mass="8472">EARTDLYRLLSRVKKHSYLYPEPYEPIVYGTYSIDRFEPWNMLIIRNVPNMNVFFAVMMAGSHGFRHPGYD</sequence>
<reference evidence="1" key="1">
    <citation type="submission" date="2021-06" db="EMBL/GenBank/DDBJ databases">
        <authorList>
            <person name="Kallberg Y."/>
            <person name="Tangrot J."/>
            <person name="Rosling A."/>
        </authorList>
    </citation>
    <scope>NUCLEOTIDE SEQUENCE</scope>
    <source>
        <strain evidence="1">28 12/20/2015</strain>
    </source>
</reference>
<dbReference type="Proteomes" id="UP000789366">
    <property type="component" value="Unassembled WGS sequence"/>
</dbReference>
<evidence type="ECO:0000313" key="1">
    <source>
        <dbReference type="EMBL" id="CAG8798465.1"/>
    </source>
</evidence>
<keyword evidence="2" id="KW-1185">Reference proteome</keyword>
<dbReference type="EMBL" id="CAJVPW010077026">
    <property type="protein sequence ID" value="CAG8798465.1"/>
    <property type="molecule type" value="Genomic_DNA"/>
</dbReference>
<feature type="non-terminal residue" evidence="1">
    <location>
        <position position="71"/>
    </location>
</feature>
<evidence type="ECO:0000313" key="2">
    <source>
        <dbReference type="Proteomes" id="UP000789366"/>
    </source>
</evidence>
<feature type="non-terminal residue" evidence="1">
    <location>
        <position position="1"/>
    </location>
</feature>